<evidence type="ECO:0000256" key="2">
    <source>
        <dbReference type="ARBA" id="ARBA00022448"/>
    </source>
</evidence>
<sequence length="295" mass="32301">MEKLLRDRRAILFFIGPALTVYTLVMLVPIIWSAGYTFFEGNALSGFSWTGLDNYSKLFSDDAFWQSAGMTFKYAAVVTVGQVGAGLILSLMYIFYLRKASSLVRTLVFFPVVLPTVAVAQMFVKMFQVSPQEGLFNATLSGVGLGSHVQDWLGTPSGAFWILVIMDIWRSMGFYAVLLYAGLVDIPEDILESARLDGASGFTLTRRIVLPLLTPILVSSIIFSINGTLKVFDSVLALTKGGPGDATTPLTLYMYNTAFSYGDYGYGSTIAMALTLLSLAVTLVIFRASRKDVRK</sequence>
<dbReference type="RefSeq" id="WP_344821494.1">
    <property type="nucleotide sequence ID" value="NZ_BAAAUV010000001.1"/>
</dbReference>
<feature type="transmembrane region" description="Helical" evidence="7">
    <location>
        <begin position="159"/>
        <end position="183"/>
    </location>
</feature>
<dbReference type="Pfam" id="PF00528">
    <property type="entry name" value="BPD_transp_1"/>
    <property type="match status" value="1"/>
</dbReference>
<evidence type="ECO:0000256" key="6">
    <source>
        <dbReference type="ARBA" id="ARBA00023136"/>
    </source>
</evidence>
<feature type="domain" description="ABC transmembrane type-1" evidence="8">
    <location>
        <begin position="68"/>
        <end position="285"/>
    </location>
</feature>
<evidence type="ECO:0000256" key="1">
    <source>
        <dbReference type="ARBA" id="ARBA00004651"/>
    </source>
</evidence>
<organism evidence="9 10">
    <name type="scientific">Actinocorallia longicatena</name>
    <dbReference type="NCBI Taxonomy" id="111803"/>
    <lineage>
        <taxon>Bacteria</taxon>
        <taxon>Bacillati</taxon>
        <taxon>Actinomycetota</taxon>
        <taxon>Actinomycetes</taxon>
        <taxon>Streptosporangiales</taxon>
        <taxon>Thermomonosporaceae</taxon>
        <taxon>Actinocorallia</taxon>
    </lineage>
</organism>
<feature type="transmembrane region" description="Helical" evidence="7">
    <location>
        <begin position="103"/>
        <end position="124"/>
    </location>
</feature>
<feature type="transmembrane region" description="Helical" evidence="7">
    <location>
        <begin position="264"/>
        <end position="286"/>
    </location>
</feature>
<protein>
    <submittedName>
        <fullName evidence="9">Sugar ABC transporter permease</fullName>
    </submittedName>
</protein>
<evidence type="ECO:0000313" key="9">
    <source>
        <dbReference type="EMBL" id="GAA3194626.1"/>
    </source>
</evidence>
<reference evidence="10" key="1">
    <citation type="journal article" date="2019" name="Int. J. Syst. Evol. Microbiol.">
        <title>The Global Catalogue of Microorganisms (GCM) 10K type strain sequencing project: providing services to taxonomists for standard genome sequencing and annotation.</title>
        <authorList>
            <consortium name="The Broad Institute Genomics Platform"/>
            <consortium name="The Broad Institute Genome Sequencing Center for Infectious Disease"/>
            <person name="Wu L."/>
            <person name="Ma J."/>
        </authorList>
    </citation>
    <scope>NUCLEOTIDE SEQUENCE [LARGE SCALE GENOMIC DNA]</scope>
    <source>
        <strain evidence="10">JCM 9377</strain>
    </source>
</reference>
<dbReference type="InterPro" id="IPR000515">
    <property type="entry name" value="MetI-like"/>
</dbReference>
<dbReference type="PANTHER" id="PTHR43227:SF8">
    <property type="entry name" value="DIACETYLCHITOBIOSE UPTAKE SYSTEM PERMEASE PROTEIN DASB"/>
    <property type="match status" value="1"/>
</dbReference>
<keyword evidence="3" id="KW-1003">Cell membrane</keyword>
<comment type="similarity">
    <text evidence="7">Belongs to the binding-protein-dependent transport system permease family.</text>
</comment>
<dbReference type="Gene3D" id="1.10.3720.10">
    <property type="entry name" value="MetI-like"/>
    <property type="match status" value="1"/>
</dbReference>
<evidence type="ECO:0000313" key="10">
    <source>
        <dbReference type="Proteomes" id="UP001501237"/>
    </source>
</evidence>
<keyword evidence="4 7" id="KW-0812">Transmembrane</keyword>
<dbReference type="SUPFAM" id="SSF161098">
    <property type="entry name" value="MetI-like"/>
    <property type="match status" value="1"/>
</dbReference>
<dbReference type="EMBL" id="BAAAUV010000001">
    <property type="protein sequence ID" value="GAA3194626.1"/>
    <property type="molecule type" value="Genomic_DNA"/>
</dbReference>
<keyword evidence="5 7" id="KW-1133">Transmembrane helix</keyword>
<keyword evidence="2 7" id="KW-0813">Transport</keyword>
<feature type="transmembrane region" description="Helical" evidence="7">
    <location>
        <begin position="12"/>
        <end position="32"/>
    </location>
</feature>
<dbReference type="PROSITE" id="PS50928">
    <property type="entry name" value="ABC_TM1"/>
    <property type="match status" value="1"/>
</dbReference>
<evidence type="ECO:0000256" key="5">
    <source>
        <dbReference type="ARBA" id="ARBA00022989"/>
    </source>
</evidence>
<evidence type="ECO:0000256" key="3">
    <source>
        <dbReference type="ARBA" id="ARBA00022475"/>
    </source>
</evidence>
<feature type="transmembrane region" description="Helical" evidence="7">
    <location>
        <begin position="74"/>
        <end position="96"/>
    </location>
</feature>
<name>A0ABP6PXE7_9ACTN</name>
<dbReference type="Proteomes" id="UP001501237">
    <property type="component" value="Unassembled WGS sequence"/>
</dbReference>
<dbReference type="InterPro" id="IPR035906">
    <property type="entry name" value="MetI-like_sf"/>
</dbReference>
<evidence type="ECO:0000256" key="4">
    <source>
        <dbReference type="ARBA" id="ARBA00022692"/>
    </source>
</evidence>
<dbReference type="PANTHER" id="PTHR43227">
    <property type="entry name" value="BLL4140 PROTEIN"/>
    <property type="match status" value="1"/>
</dbReference>
<feature type="transmembrane region" description="Helical" evidence="7">
    <location>
        <begin position="204"/>
        <end position="225"/>
    </location>
</feature>
<keyword evidence="10" id="KW-1185">Reference proteome</keyword>
<comment type="caution">
    <text evidence="9">The sequence shown here is derived from an EMBL/GenBank/DDBJ whole genome shotgun (WGS) entry which is preliminary data.</text>
</comment>
<proteinExistence type="inferred from homology"/>
<gene>
    <name evidence="9" type="ORF">GCM10010468_04480</name>
</gene>
<accession>A0ABP6PXE7</accession>
<evidence type="ECO:0000259" key="8">
    <source>
        <dbReference type="PROSITE" id="PS50928"/>
    </source>
</evidence>
<comment type="subcellular location">
    <subcellularLocation>
        <location evidence="1 7">Cell membrane</location>
        <topology evidence="1 7">Multi-pass membrane protein</topology>
    </subcellularLocation>
</comment>
<dbReference type="CDD" id="cd06261">
    <property type="entry name" value="TM_PBP2"/>
    <property type="match status" value="1"/>
</dbReference>
<dbReference type="InterPro" id="IPR050809">
    <property type="entry name" value="UgpAE/MalFG_permease"/>
</dbReference>
<keyword evidence="6 7" id="KW-0472">Membrane</keyword>
<evidence type="ECO:0000256" key="7">
    <source>
        <dbReference type="RuleBase" id="RU363032"/>
    </source>
</evidence>